<dbReference type="Gene3D" id="3.20.80.10">
    <property type="entry name" value="Regulatory factor, effector binding domain"/>
    <property type="match status" value="1"/>
</dbReference>
<dbReference type="InterPro" id="IPR008319">
    <property type="entry name" value="GyrI-like_CCH_Lin2189-like"/>
</dbReference>
<comment type="caution">
    <text evidence="2">The sequence shown here is derived from an EMBL/GenBank/DDBJ whole genome shotgun (WGS) entry which is preliminary data.</text>
</comment>
<evidence type="ECO:0000313" key="2">
    <source>
        <dbReference type="EMBL" id="MBB1097613.1"/>
    </source>
</evidence>
<dbReference type="Proteomes" id="UP000517106">
    <property type="component" value="Unassembled WGS sequence"/>
</dbReference>
<dbReference type="RefSeq" id="WP_182596335.1">
    <property type="nucleotide sequence ID" value="NZ_JACIVA010000046.1"/>
</dbReference>
<accession>A0A7W3ULA1</accession>
<protein>
    <submittedName>
        <fullName evidence="2">GyrI-like domain-containing protein</fullName>
    </submittedName>
</protein>
<evidence type="ECO:0000259" key="1">
    <source>
        <dbReference type="Pfam" id="PF06445"/>
    </source>
</evidence>
<evidence type="ECO:0000313" key="3">
    <source>
        <dbReference type="Proteomes" id="UP000517106"/>
    </source>
</evidence>
<dbReference type="InterPro" id="IPR029442">
    <property type="entry name" value="GyrI-like"/>
</dbReference>
<proteinExistence type="predicted"/>
<name>A0A7W3ULA1_9LACO</name>
<reference evidence="2 3" key="1">
    <citation type="submission" date="2020-07" db="EMBL/GenBank/DDBJ databases">
        <title>Description of Limosilactobacillus balticus sp. nov., Limosilactobacillus agrestis sp. nov., Limosilactobacillus albertensis sp. nov., Limosilactobacillus rudii sp. nov., Limosilactobacillus fastidiosus sp. nov., five novel Limosilactobacillus species isolated from the vertebrate gastrointestinal tract, and proposal of 6 subspecies of Limosilactobacillus reuteri adapted to the gastrointestinal tract of specific vertebrate hosts.</title>
        <authorList>
            <person name="Li F."/>
            <person name="Cheng C."/>
            <person name="Zheng J."/>
            <person name="Quevedo R.M."/>
            <person name="Li J."/>
            <person name="Roos S."/>
            <person name="Gaenzle M.G."/>
            <person name="Walter J."/>
        </authorList>
    </citation>
    <scope>NUCLEOTIDE SEQUENCE [LARGE SCALE GENOMIC DNA]</scope>
    <source>
        <strain evidence="2 3">STM2_1</strain>
    </source>
</reference>
<gene>
    <name evidence="2" type="ORF">H5S09_06625</name>
</gene>
<dbReference type="PIRSF" id="PIRSF031644">
    <property type="entry name" value="UCP031644"/>
    <property type="match status" value="1"/>
</dbReference>
<dbReference type="AlphaFoldDB" id="A0A7W3ULA1"/>
<sequence>MTYDFKKEQKELYKPGKRPMVIDVPPLNYLTVQGQGDPNIAGGEYKNALELLYGVAYTIKMSKMGDYKIPGYFDFVVPPLEGFWWQPGLKEIDYQHKEKFNFISAIRLPDFVTPAVLEWAVRTATKKKQRDYSKVKFTSMNEGLCVQVLHVGAYDNEPATVEKLHEFIAQNNFHLDINDHRRHHEIYLSNPRRTKQDNLKTILRLPITK</sequence>
<feature type="domain" description="GyrI-like small molecule binding" evidence="1">
    <location>
        <begin position="19"/>
        <end position="207"/>
    </location>
</feature>
<organism evidence="2 3">
    <name type="scientific">Limosilactobacillus rudii</name>
    <dbReference type="NCBI Taxonomy" id="2759755"/>
    <lineage>
        <taxon>Bacteria</taxon>
        <taxon>Bacillati</taxon>
        <taxon>Bacillota</taxon>
        <taxon>Bacilli</taxon>
        <taxon>Lactobacillales</taxon>
        <taxon>Lactobacillaceae</taxon>
        <taxon>Limosilactobacillus</taxon>
    </lineage>
</organism>
<dbReference type="SUPFAM" id="SSF55136">
    <property type="entry name" value="Probable bacterial effector-binding domain"/>
    <property type="match status" value="1"/>
</dbReference>
<dbReference type="EMBL" id="JACIVA010000046">
    <property type="protein sequence ID" value="MBB1097613.1"/>
    <property type="molecule type" value="Genomic_DNA"/>
</dbReference>
<dbReference type="Pfam" id="PF06445">
    <property type="entry name" value="GyrI-like"/>
    <property type="match status" value="1"/>
</dbReference>
<keyword evidence="3" id="KW-1185">Reference proteome</keyword>
<dbReference type="InterPro" id="IPR011256">
    <property type="entry name" value="Reg_factor_effector_dom_sf"/>
</dbReference>